<dbReference type="InterPro" id="IPR005801">
    <property type="entry name" value="ADC_synthase"/>
</dbReference>
<sequence length="268" mass="28149">SRAAQHPNVVAALAAAAQRAQATGRTQWVALPVSLAATDALGLFAAHAQHERFLLERPAHGVQVLGLGARRVLLADGASRYEKIAGEARALAEDAHTIQPDPRPPAPPLLVGGFAFADGGGRGEWDAFGAARLTLPVLASVRREGFATTVLWQAFEPGDDPDSVARRGDEAIARWTSSAPDASLPAPALNVPQFRARADAPHAAFTDLVELALRSIAAGDFQKVVVARSVELSRPEGFDAVRVVDDLRRSQPSCTHFAVGRAGAAFVG</sequence>
<reference evidence="2" key="1">
    <citation type="journal article" date="2014" name="Front. Microbiol.">
        <title>High frequency of phylogenetically diverse reductive dehalogenase-homologous genes in deep subseafloor sedimentary metagenomes.</title>
        <authorList>
            <person name="Kawai M."/>
            <person name="Futagami T."/>
            <person name="Toyoda A."/>
            <person name="Takaki Y."/>
            <person name="Nishi S."/>
            <person name="Hori S."/>
            <person name="Arai W."/>
            <person name="Tsubouchi T."/>
            <person name="Morono Y."/>
            <person name="Uchiyama I."/>
            <person name="Ito T."/>
            <person name="Fujiyama A."/>
            <person name="Inagaki F."/>
            <person name="Takami H."/>
        </authorList>
    </citation>
    <scope>NUCLEOTIDE SEQUENCE</scope>
    <source>
        <strain evidence="2">Expedition CK06-06</strain>
    </source>
</reference>
<evidence type="ECO:0000259" key="1">
    <source>
        <dbReference type="Pfam" id="PF00425"/>
    </source>
</evidence>
<dbReference type="InterPro" id="IPR015890">
    <property type="entry name" value="Chorismate_C"/>
</dbReference>
<name>X0V2F7_9ZZZZ</name>
<dbReference type="Gene3D" id="3.60.120.10">
    <property type="entry name" value="Anthranilate synthase"/>
    <property type="match status" value="1"/>
</dbReference>
<feature type="non-terminal residue" evidence="2">
    <location>
        <position position="268"/>
    </location>
</feature>
<protein>
    <recommendedName>
        <fullName evidence="1">Chorismate-utilising enzyme C-terminal domain-containing protein</fullName>
    </recommendedName>
</protein>
<dbReference type="AlphaFoldDB" id="X0V2F7"/>
<dbReference type="Pfam" id="PF00425">
    <property type="entry name" value="Chorismate_bind"/>
    <property type="match status" value="1"/>
</dbReference>
<dbReference type="PANTHER" id="PTHR42839:SF2">
    <property type="entry name" value="ISOCHORISMATE SYNTHASE ENTC"/>
    <property type="match status" value="1"/>
</dbReference>
<dbReference type="PANTHER" id="PTHR42839">
    <property type="entry name" value="ISOCHORISMATE SYNTHASE ENTC"/>
    <property type="match status" value="1"/>
</dbReference>
<feature type="non-terminal residue" evidence="2">
    <location>
        <position position="1"/>
    </location>
</feature>
<dbReference type="EMBL" id="BARS01024835">
    <property type="protein sequence ID" value="GAG12300.1"/>
    <property type="molecule type" value="Genomic_DNA"/>
</dbReference>
<gene>
    <name evidence="2" type="ORF">S01H1_39363</name>
</gene>
<comment type="caution">
    <text evidence="2">The sequence shown here is derived from an EMBL/GenBank/DDBJ whole genome shotgun (WGS) entry which is preliminary data.</text>
</comment>
<accession>X0V2F7</accession>
<dbReference type="SUPFAM" id="SSF56322">
    <property type="entry name" value="ADC synthase"/>
    <property type="match status" value="1"/>
</dbReference>
<proteinExistence type="predicted"/>
<feature type="domain" description="Chorismate-utilising enzyme C-terminal" evidence="1">
    <location>
        <begin position="203"/>
        <end position="268"/>
    </location>
</feature>
<evidence type="ECO:0000313" key="2">
    <source>
        <dbReference type="EMBL" id="GAG12300.1"/>
    </source>
</evidence>
<organism evidence="2">
    <name type="scientific">marine sediment metagenome</name>
    <dbReference type="NCBI Taxonomy" id="412755"/>
    <lineage>
        <taxon>unclassified sequences</taxon>
        <taxon>metagenomes</taxon>
        <taxon>ecological metagenomes</taxon>
    </lineage>
</organism>